<dbReference type="Gene3D" id="3.40.50.12370">
    <property type="match status" value="1"/>
</dbReference>
<gene>
    <name evidence="1" type="ORF">FSB75_19050</name>
</gene>
<dbReference type="Proteomes" id="UP000321204">
    <property type="component" value="Chromosome"/>
</dbReference>
<evidence type="ECO:0000313" key="2">
    <source>
        <dbReference type="Proteomes" id="UP000321204"/>
    </source>
</evidence>
<keyword evidence="2" id="KW-1185">Reference proteome</keyword>
<name>A0A5B8UMX6_9BACT</name>
<protein>
    <recommendedName>
        <fullName evidence="3">Universal stress protein</fullName>
    </recommendedName>
</protein>
<proteinExistence type="predicted"/>
<dbReference type="EMBL" id="CP042433">
    <property type="protein sequence ID" value="QEC57913.1"/>
    <property type="molecule type" value="Genomic_DNA"/>
</dbReference>
<dbReference type="AlphaFoldDB" id="A0A5B8UMX6"/>
<dbReference type="OrthoDB" id="659195at2"/>
<evidence type="ECO:0000313" key="1">
    <source>
        <dbReference type="EMBL" id="QEC57913.1"/>
    </source>
</evidence>
<reference evidence="1 2" key="1">
    <citation type="journal article" date="2015" name="Int. J. Syst. Evol. Microbiol.">
        <title>Flavisolibacter ginsenosidimutans sp. nov., with ginsenoside-converting activity isolated from soil used for cultivating ginseng.</title>
        <authorList>
            <person name="Zhao Y."/>
            <person name="Liu Q."/>
            <person name="Kang M.S."/>
            <person name="Jin F."/>
            <person name="Yu H."/>
            <person name="Im W.T."/>
        </authorList>
    </citation>
    <scope>NUCLEOTIDE SEQUENCE [LARGE SCALE GENOMIC DNA]</scope>
    <source>
        <strain evidence="1 2">Gsoil 636</strain>
    </source>
</reference>
<dbReference type="RefSeq" id="WP_146790731.1">
    <property type="nucleotide sequence ID" value="NZ_BAABIO010000003.1"/>
</dbReference>
<evidence type="ECO:0008006" key="3">
    <source>
        <dbReference type="Google" id="ProtNLM"/>
    </source>
</evidence>
<accession>A0A5B8UMX6</accession>
<dbReference type="KEGG" id="fgg:FSB75_19050"/>
<dbReference type="SUPFAM" id="SSF52402">
    <property type="entry name" value="Adenine nucleotide alpha hydrolases-like"/>
    <property type="match status" value="2"/>
</dbReference>
<organism evidence="1 2">
    <name type="scientific">Flavisolibacter ginsenosidimutans</name>
    <dbReference type="NCBI Taxonomy" id="661481"/>
    <lineage>
        <taxon>Bacteria</taxon>
        <taxon>Pseudomonadati</taxon>
        <taxon>Bacteroidota</taxon>
        <taxon>Chitinophagia</taxon>
        <taxon>Chitinophagales</taxon>
        <taxon>Chitinophagaceae</taxon>
        <taxon>Flavisolibacter</taxon>
    </lineage>
</organism>
<sequence>MKKVILAVDGTNFSTGAFEFIRRLNELQPLMVTGVFVPQLDYANLWSYAPTGMNAPVFIPLIEEEENVYVIKNIARFEKLCQANDISYRVHKDFSNFALPELKEESRFADVMILSGELFYKHVIGANQYDYIRNVLHNSECPVLVVPEKFTFPENNILAYNGSEESVYAMKQFAYVFPELSANKTLLVYADKNVEKEFPSKHQVIELASQHFKNLTLYKADINPKKYFREWIGEQEASILVSGSYHRSIISETFKKSFVADLIQDHQLPVFVAHK</sequence>